<dbReference type="EMBL" id="CP072455">
    <property type="protein sequence ID" value="QTL39076.1"/>
    <property type="molecule type" value="Genomic_DNA"/>
</dbReference>
<dbReference type="Gene3D" id="3.40.1580.10">
    <property type="entry name" value="SMI1/KNR4-like"/>
    <property type="match status" value="1"/>
</dbReference>
<gene>
    <name evidence="2" type="ORF">HGO23_14620</name>
</gene>
<proteinExistence type="predicted"/>
<dbReference type="SUPFAM" id="SSF160631">
    <property type="entry name" value="SMI1/KNR4-like"/>
    <property type="match status" value="1"/>
</dbReference>
<accession>A0ABX7VGM8</accession>
<dbReference type="InterPro" id="IPR018958">
    <property type="entry name" value="Knr4/Smi1-like_dom"/>
</dbReference>
<sequence>MKFLIDTHLKRVEQHLDEEDKDNWQVIEGASDDAINKLLSIYPDCPITLLELLKRVDGTYWRKYGEVTVSFLLFGSDVGEDFGYYLLSCDGIIEENKCATSIADDYGEWLEQEDIIFVDKRIDINMPMDKRLCFAHCMNNGGTSILYIDFNPINDGKVGQVIRYLHDPDSYIVLANSFDEYLDKLTNTDYQFVPQYR</sequence>
<dbReference type="InterPro" id="IPR037883">
    <property type="entry name" value="Knr4/Smi1-like_sf"/>
</dbReference>
<evidence type="ECO:0000259" key="1">
    <source>
        <dbReference type="Pfam" id="PF09346"/>
    </source>
</evidence>
<dbReference type="Proteomes" id="UP000665047">
    <property type="component" value="Chromosome"/>
</dbReference>
<organism evidence="2 3">
    <name type="scientific">Xenorhabdus budapestensis</name>
    <dbReference type="NCBI Taxonomy" id="290110"/>
    <lineage>
        <taxon>Bacteria</taxon>
        <taxon>Pseudomonadati</taxon>
        <taxon>Pseudomonadota</taxon>
        <taxon>Gammaproteobacteria</taxon>
        <taxon>Enterobacterales</taxon>
        <taxon>Morganellaceae</taxon>
        <taxon>Xenorhabdus</taxon>
    </lineage>
</organism>
<evidence type="ECO:0000313" key="3">
    <source>
        <dbReference type="Proteomes" id="UP000665047"/>
    </source>
</evidence>
<dbReference type="Pfam" id="PF09346">
    <property type="entry name" value="SMI1_KNR4"/>
    <property type="match status" value="1"/>
</dbReference>
<protein>
    <submittedName>
        <fullName evidence="2">SMI1/KNR4 family protein</fullName>
    </submittedName>
</protein>
<reference evidence="2 3" key="1">
    <citation type="submission" date="2021-03" db="EMBL/GenBank/DDBJ databases">
        <title>Complete Genome Sequence Data of Xenorhabdus budapestensis strain C72, a Candidate Biological Control Agent, from China.</title>
        <authorList>
            <person name="LI B."/>
            <person name="WANG S."/>
            <person name="QIU D."/>
        </authorList>
    </citation>
    <scope>NUCLEOTIDE SEQUENCE [LARGE SCALE GENOMIC DNA]</scope>
    <source>
        <strain evidence="2 3">C-7-2</strain>
    </source>
</reference>
<keyword evidence="3" id="KW-1185">Reference proteome</keyword>
<dbReference type="RefSeq" id="WP_209027095.1">
    <property type="nucleotide sequence ID" value="NZ_CP072455.1"/>
</dbReference>
<feature type="domain" description="Knr4/Smi1-like" evidence="1">
    <location>
        <begin position="46"/>
        <end position="184"/>
    </location>
</feature>
<evidence type="ECO:0000313" key="2">
    <source>
        <dbReference type="EMBL" id="QTL39076.1"/>
    </source>
</evidence>
<name>A0ABX7VGM8_XENBU</name>